<sequence>MASSAGQGSWERCKSGARELERSIEGGIAELSKMSGSGEKRGSTGMALDDQVEIVTTLMGSTERQLRQLQEVVDEMGEAAKEKSRYALVQRHRGILTSSDDEKEVVVAFE</sequence>
<evidence type="ECO:0000256" key="1">
    <source>
        <dbReference type="SAM" id="MobiDB-lite"/>
    </source>
</evidence>
<name>C5M142_PERM5</name>
<feature type="region of interest" description="Disordered" evidence="1">
    <location>
        <begin position="27"/>
        <end position="48"/>
    </location>
</feature>
<proteinExistence type="predicted"/>
<keyword evidence="3" id="KW-1185">Reference proteome</keyword>
<dbReference type="InParanoid" id="C5M142"/>
<protein>
    <submittedName>
        <fullName evidence="2">Uncharacterized protein</fullName>
    </submittedName>
</protein>
<accession>C5M142</accession>
<dbReference type="RefSeq" id="XP_002764555.1">
    <property type="nucleotide sequence ID" value="XM_002764509.1"/>
</dbReference>
<gene>
    <name evidence="2" type="ORF">Pmar_PMAR024714</name>
</gene>
<evidence type="ECO:0000313" key="3">
    <source>
        <dbReference type="Proteomes" id="UP000007800"/>
    </source>
</evidence>
<dbReference type="GeneID" id="9054420"/>
<dbReference type="Proteomes" id="UP000007800">
    <property type="component" value="Unassembled WGS sequence"/>
</dbReference>
<dbReference type="OrthoDB" id="10517372at2759"/>
<dbReference type="EMBL" id="GG687290">
    <property type="protein sequence ID" value="EEQ97272.1"/>
    <property type="molecule type" value="Genomic_DNA"/>
</dbReference>
<evidence type="ECO:0000313" key="2">
    <source>
        <dbReference type="EMBL" id="EEQ97272.1"/>
    </source>
</evidence>
<dbReference type="AlphaFoldDB" id="C5M142"/>
<reference evidence="2 3" key="1">
    <citation type="submission" date="2008-07" db="EMBL/GenBank/DDBJ databases">
        <authorList>
            <person name="El-Sayed N."/>
            <person name="Caler E."/>
            <person name="Inman J."/>
            <person name="Amedeo P."/>
            <person name="Hass B."/>
            <person name="Wortman J."/>
        </authorList>
    </citation>
    <scope>NUCLEOTIDE SEQUENCE [LARGE SCALE GENOMIC DNA]</scope>
    <source>
        <strain evidence="3">ATCC 50983 / TXsc</strain>
    </source>
</reference>
<organism evidence="3">
    <name type="scientific">Perkinsus marinus (strain ATCC 50983 / TXsc)</name>
    <dbReference type="NCBI Taxonomy" id="423536"/>
    <lineage>
        <taxon>Eukaryota</taxon>
        <taxon>Sar</taxon>
        <taxon>Alveolata</taxon>
        <taxon>Perkinsozoa</taxon>
        <taxon>Perkinsea</taxon>
        <taxon>Perkinsida</taxon>
        <taxon>Perkinsidae</taxon>
        <taxon>Perkinsus</taxon>
    </lineage>
</organism>